<dbReference type="SUPFAM" id="SSF88723">
    <property type="entry name" value="PIN domain-like"/>
    <property type="match status" value="1"/>
</dbReference>
<dbReference type="AlphaFoldDB" id="A0A7K1SVG2"/>
<sequence length="137" mass="15549">MERVFVDTDICLDLLSGRKPFNSFAEQLFSLADKKEIEICVSALSFSTIDYILHAQYAVKNPRQLIAKFKTLVTTLSVESRTIDLAIASDFDDFEDAIQYNTAIENEITVLITRNIKDYKAAQIKVITSESYLVKNL</sequence>
<dbReference type="Pfam" id="PF13470">
    <property type="entry name" value="PIN_3"/>
    <property type="match status" value="1"/>
</dbReference>
<gene>
    <name evidence="2" type="ORF">GO621_07155</name>
</gene>
<reference evidence="2 3" key="1">
    <citation type="submission" date="2019-12" db="EMBL/GenBank/DDBJ databases">
        <title>Mucilaginibacter sp. HMF7410 genome sequencing and assembly.</title>
        <authorList>
            <person name="Kang H."/>
            <person name="Cha I."/>
            <person name="Kim H."/>
            <person name="Joh K."/>
        </authorList>
    </citation>
    <scope>NUCLEOTIDE SEQUENCE [LARGE SCALE GENOMIC DNA]</scope>
    <source>
        <strain evidence="2 3">HMF7410</strain>
    </source>
</reference>
<feature type="domain" description="PIN" evidence="1">
    <location>
        <begin position="3"/>
        <end position="117"/>
    </location>
</feature>
<dbReference type="Gene3D" id="3.40.50.1010">
    <property type="entry name" value="5'-nuclease"/>
    <property type="match status" value="1"/>
</dbReference>
<evidence type="ECO:0000259" key="1">
    <source>
        <dbReference type="Pfam" id="PF13470"/>
    </source>
</evidence>
<dbReference type="EMBL" id="WPIK01000005">
    <property type="protein sequence ID" value="MVN21311.1"/>
    <property type="molecule type" value="Genomic_DNA"/>
</dbReference>
<keyword evidence="3" id="KW-1185">Reference proteome</keyword>
<organism evidence="2 3">
    <name type="scientific">Mucilaginibacter arboris</name>
    <dbReference type="NCBI Taxonomy" id="2682090"/>
    <lineage>
        <taxon>Bacteria</taxon>
        <taxon>Pseudomonadati</taxon>
        <taxon>Bacteroidota</taxon>
        <taxon>Sphingobacteriia</taxon>
        <taxon>Sphingobacteriales</taxon>
        <taxon>Sphingobacteriaceae</taxon>
        <taxon>Mucilaginibacter</taxon>
    </lineage>
</organism>
<evidence type="ECO:0000313" key="2">
    <source>
        <dbReference type="EMBL" id="MVN21311.1"/>
    </source>
</evidence>
<dbReference type="Proteomes" id="UP000462014">
    <property type="component" value="Unassembled WGS sequence"/>
</dbReference>
<dbReference type="InterPro" id="IPR002716">
    <property type="entry name" value="PIN_dom"/>
</dbReference>
<dbReference type="InterPro" id="IPR029060">
    <property type="entry name" value="PIN-like_dom_sf"/>
</dbReference>
<evidence type="ECO:0000313" key="3">
    <source>
        <dbReference type="Proteomes" id="UP000462014"/>
    </source>
</evidence>
<name>A0A7K1SVG2_9SPHI</name>
<protein>
    <submittedName>
        <fullName evidence="2">PIN domain-containing protein</fullName>
    </submittedName>
</protein>
<dbReference type="RefSeq" id="WP_157565538.1">
    <property type="nucleotide sequence ID" value="NZ_WPIK01000005.1"/>
</dbReference>
<proteinExistence type="predicted"/>
<accession>A0A7K1SVG2</accession>
<comment type="caution">
    <text evidence="2">The sequence shown here is derived from an EMBL/GenBank/DDBJ whole genome shotgun (WGS) entry which is preliminary data.</text>
</comment>